<proteinExistence type="predicted"/>
<name>A0AC60PSK8_IXOPE</name>
<gene>
    <name evidence="1" type="ORF">HPB47_000138</name>
</gene>
<protein>
    <submittedName>
        <fullName evidence="1">Uncharacterized protein</fullName>
    </submittedName>
</protein>
<reference evidence="1 2" key="1">
    <citation type="journal article" date="2020" name="Cell">
        <title>Large-Scale Comparative Analyses of Tick Genomes Elucidate Their Genetic Diversity and Vector Capacities.</title>
        <authorList>
            <consortium name="Tick Genome and Microbiome Consortium (TIGMIC)"/>
            <person name="Jia N."/>
            <person name="Wang J."/>
            <person name="Shi W."/>
            <person name="Du L."/>
            <person name="Sun Y."/>
            <person name="Zhan W."/>
            <person name="Jiang J.F."/>
            <person name="Wang Q."/>
            <person name="Zhang B."/>
            <person name="Ji P."/>
            <person name="Bell-Sakyi L."/>
            <person name="Cui X.M."/>
            <person name="Yuan T.T."/>
            <person name="Jiang B.G."/>
            <person name="Yang W.F."/>
            <person name="Lam T.T."/>
            <person name="Chang Q.C."/>
            <person name="Ding S.J."/>
            <person name="Wang X.J."/>
            <person name="Zhu J.G."/>
            <person name="Ruan X.D."/>
            <person name="Zhao L."/>
            <person name="Wei J.T."/>
            <person name="Ye R.Z."/>
            <person name="Que T.C."/>
            <person name="Du C.H."/>
            <person name="Zhou Y.H."/>
            <person name="Cheng J.X."/>
            <person name="Dai P.F."/>
            <person name="Guo W.B."/>
            <person name="Han X.H."/>
            <person name="Huang E.J."/>
            <person name="Li L.F."/>
            <person name="Wei W."/>
            <person name="Gao Y.C."/>
            <person name="Liu J.Z."/>
            <person name="Shao H.Z."/>
            <person name="Wang X."/>
            <person name="Wang C.C."/>
            <person name="Yang T.C."/>
            <person name="Huo Q.B."/>
            <person name="Li W."/>
            <person name="Chen H.Y."/>
            <person name="Chen S.E."/>
            <person name="Zhou L.G."/>
            <person name="Ni X.B."/>
            <person name="Tian J.H."/>
            <person name="Sheng Y."/>
            <person name="Liu T."/>
            <person name="Pan Y.S."/>
            <person name="Xia L.Y."/>
            <person name="Li J."/>
            <person name="Zhao F."/>
            <person name="Cao W.C."/>
        </authorList>
    </citation>
    <scope>NUCLEOTIDE SEQUENCE [LARGE SCALE GENOMIC DNA]</scope>
    <source>
        <strain evidence="1">Iper-2018</strain>
    </source>
</reference>
<organism evidence="1 2">
    <name type="scientific">Ixodes persulcatus</name>
    <name type="common">Taiga tick</name>
    <dbReference type="NCBI Taxonomy" id="34615"/>
    <lineage>
        <taxon>Eukaryota</taxon>
        <taxon>Metazoa</taxon>
        <taxon>Ecdysozoa</taxon>
        <taxon>Arthropoda</taxon>
        <taxon>Chelicerata</taxon>
        <taxon>Arachnida</taxon>
        <taxon>Acari</taxon>
        <taxon>Parasitiformes</taxon>
        <taxon>Ixodida</taxon>
        <taxon>Ixodoidea</taxon>
        <taxon>Ixodidae</taxon>
        <taxon>Ixodinae</taxon>
        <taxon>Ixodes</taxon>
    </lineage>
</organism>
<comment type="caution">
    <text evidence="1">The sequence shown here is derived from an EMBL/GenBank/DDBJ whole genome shotgun (WGS) entry which is preliminary data.</text>
</comment>
<dbReference type="EMBL" id="JABSTQ010010012">
    <property type="protein sequence ID" value="KAG0424106.1"/>
    <property type="molecule type" value="Genomic_DNA"/>
</dbReference>
<evidence type="ECO:0000313" key="2">
    <source>
        <dbReference type="Proteomes" id="UP000805193"/>
    </source>
</evidence>
<evidence type="ECO:0000313" key="1">
    <source>
        <dbReference type="EMBL" id="KAG0424106.1"/>
    </source>
</evidence>
<keyword evidence="2" id="KW-1185">Reference proteome</keyword>
<accession>A0AC60PSK8</accession>
<dbReference type="Proteomes" id="UP000805193">
    <property type="component" value="Unassembled WGS sequence"/>
</dbReference>
<sequence length="191" mass="21166">MAESTSELVLHRLNAAWAGVQERLARFFYTDDSYEMVDVLNVMLLCWAIVGLLVYFVGTVLTNRLGRARVPAPTIKTTPDDGLDDVEGPVASQRSATAQLGAAARRSQAEVLSSFPVHATGSDPDAVLWTNRILAWLLGRKEHQFISEPWIQALNEKLARSPSKVSRLRQLRVVLPESASQVSRRSVRARS</sequence>